<accession>A0A0L6V474</accession>
<sequence>MLTVIVKKEQSYPYPKWCVFNQAFHKTLSYLYKRYPSWLKDKEGDIKPEYWHTLNHLLRLANPNLVTIIYNPIHPCCIFSHFSLLFSSSLSHSILTIKPHPLPTTGMPRVSHSLIHFKVTFCVLTALFTVQNIHFMFCLSFSFLVIVFLISFSFNPNHKTSITSDHSTLDCSKGVLAAFSSVSDSSCTHRTIHCLKFLLPACPLDKIPRVLYAAQALQVLHQLKQTYRHNQVGELQGQNNTCYWYPLLTKKIPHHLEGDHRLLKVKLNPKSIDCLPVVPCSYLKVVQHGGGWTSLWQPRKSRHQRITSRSLWVTDPKCNPYSKHHEKTSVTCYEVTYQFTKGPFEQVKLVFSCLKDGIGVATPRNPQD</sequence>
<reference evidence="2 3" key="1">
    <citation type="submission" date="2015-08" db="EMBL/GenBank/DDBJ databases">
        <title>Next Generation Sequencing and Analysis of the Genome of Puccinia sorghi L Schw, the Causal Agent of Maize Common Rust.</title>
        <authorList>
            <person name="Rochi L."/>
            <person name="Burguener G."/>
            <person name="Darino M."/>
            <person name="Turjanski A."/>
            <person name="Kreff E."/>
            <person name="Dieguez M.J."/>
            <person name="Sacco F."/>
        </authorList>
    </citation>
    <scope>NUCLEOTIDE SEQUENCE [LARGE SCALE GENOMIC DNA]</scope>
    <source>
        <strain evidence="2 3">RO10H11247</strain>
    </source>
</reference>
<feature type="transmembrane region" description="Helical" evidence="1">
    <location>
        <begin position="135"/>
        <end position="154"/>
    </location>
</feature>
<protein>
    <submittedName>
        <fullName evidence="2">Uncharacterized protein</fullName>
    </submittedName>
</protein>
<name>A0A0L6V474_9BASI</name>
<gene>
    <name evidence="2" type="ORF">VP01_2646g2</name>
</gene>
<keyword evidence="1" id="KW-0812">Transmembrane</keyword>
<keyword evidence="1" id="KW-0472">Membrane</keyword>
<dbReference type="AlphaFoldDB" id="A0A0L6V474"/>
<dbReference type="Proteomes" id="UP000037035">
    <property type="component" value="Unassembled WGS sequence"/>
</dbReference>
<comment type="caution">
    <text evidence="2">The sequence shown here is derived from an EMBL/GenBank/DDBJ whole genome shotgun (WGS) entry which is preliminary data.</text>
</comment>
<organism evidence="2 3">
    <name type="scientific">Puccinia sorghi</name>
    <dbReference type="NCBI Taxonomy" id="27349"/>
    <lineage>
        <taxon>Eukaryota</taxon>
        <taxon>Fungi</taxon>
        <taxon>Dikarya</taxon>
        <taxon>Basidiomycota</taxon>
        <taxon>Pucciniomycotina</taxon>
        <taxon>Pucciniomycetes</taxon>
        <taxon>Pucciniales</taxon>
        <taxon>Pucciniaceae</taxon>
        <taxon>Puccinia</taxon>
    </lineage>
</organism>
<keyword evidence="3" id="KW-1185">Reference proteome</keyword>
<dbReference type="VEuPathDB" id="FungiDB:VP01_2646g2"/>
<evidence type="ECO:0000256" key="1">
    <source>
        <dbReference type="SAM" id="Phobius"/>
    </source>
</evidence>
<dbReference type="EMBL" id="LAVV01007553">
    <property type="protein sequence ID" value="KNZ55576.1"/>
    <property type="molecule type" value="Genomic_DNA"/>
</dbReference>
<keyword evidence="1" id="KW-1133">Transmembrane helix</keyword>
<proteinExistence type="predicted"/>
<evidence type="ECO:0000313" key="3">
    <source>
        <dbReference type="Proteomes" id="UP000037035"/>
    </source>
</evidence>
<evidence type="ECO:0000313" key="2">
    <source>
        <dbReference type="EMBL" id="KNZ55576.1"/>
    </source>
</evidence>